<organism evidence="1">
    <name type="scientific">Picea sitchensis</name>
    <name type="common">Sitka spruce</name>
    <name type="synonym">Pinus sitchensis</name>
    <dbReference type="NCBI Taxonomy" id="3332"/>
    <lineage>
        <taxon>Eukaryota</taxon>
        <taxon>Viridiplantae</taxon>
        <taxon>Streptophyta</taxon>
        <taxon>Embryophyta</taxon>
        <taxon>Tracheophyta</taxon>
        <taxon>Spermatophyta</taxon>
        <taxon>Pinopsida</taxon>
        <taxon>Pinidae</taxon>
        <taxon>Conifers I</taxon>
        <taxon>Pinales</taxon>
        <taxon>Pinaceae</taxon>
        <taxon>Picea</taxon>
    </lineage>
</organism>
<dbReference type="EMBL" id="EF085515">
    <property type="protein sequence ID" value="ABK24819.1"/>
    <property type="molecule type" value="mRNA"/>
</dbReference>
<accession>A9NW08</accession>
<protein>
    <recommendedName>
        <fullName evidence="2">Retrotransposon gag domain-containing protein</fullName>
    </recommendedName>
</protein>
<dbReference type="OMA" id="DKECIFL"/>
<name>A9NW08_PICSI</name>
<dbReference type="PANTHER" id="PTHR47481:SF41">
    <property type="entry name" value="COPIA-LIKE POLYPROTEIN_RETROTRANSPOSON"/>
    <property type="match status" value="1"/>
</dbReference>
<dbReference type="AlphaFoldDB" id="A9NW08"/>
<reference evidence="1" key="1">
    <citation type="journal article" date="2008" name="BMC Genomics">
        <title>A conifer genomics resource of 200,000 spruce (Picea spp.) ESTs and 6,464 high-quality, sequence-finished full-length cDNAs for Sitka spruce (Picea sitchensis).</title>
        <authorList>
            <person name="Ralph S.G."/>
            <person name="Chun H.J."/>
            <person name="Kolosova N."/>
            <person name="Cooper D."/>
            <person name="Oddy C."/>
            <person name="Ritland C.E."/>
            <person name="Kirkpatrick R."/>
            <person name="Moore R."/>
            <person name="Barber S."/>
            <person name="Holt R.A."/>
            <person name="Jones S.J."/>
            <person name="Marra M.A."/>
            <person name="Douglas C.J."/>
            <person name="Ritland K."/>
            <person name="Bohlmann J."/>
        </authorList>
    </citation>
    <scope>NUCLEOTIDE SEQUENCE</scope>
    <source>
        <tissue evidence="1">Green portion of the leader tissue</tissue>
    </source>
</reference>
<dbReference type="PANTHER" id="PTHR47481">
    <property type="match status" value="1"/>
</dbReference>
<evidence type="ECO:0008006" key="2">
    <source>
        <dbReference type="Google" id="ProtNLM"/>
    </source>
</evidence>
<evidence type="ECO:0000313" key="1">
    <source>
        <dbReference type="EMBL" id="ABK24819.1"/>
    </source>
</evidence>
<dbReference type="Pfam" id="PF14223">
    <property type="entry name" value="Retrotran_gag_2"/>
    <property type="match status" value="1"/>
</dbReference>
<sequence>MLAEAQPVFTKEIERFAYQNKLDEDMGLIGLHVSDSLLFHIVDCKTPKASWDKLDSLFGKINEFRALQLEEELSSLVPDEHASVEDYLTKFRALVAQLKGCGKTKSDKECIFLILSKLKGPYQVFSSAFYSTMDALGSEFKMPSFELFCERLTREQSKLTQLDALFGSNNKALVAQNTKTKHKTRYK</sequence>
<proteinExistence type="evidence at transcript level"/>